<accession>A0A2Z6BEN1</accession>
<dbReference type="SUPFAM" id="SSF54821">
    <property type="entry name" value="Ribosomal protein S3 C-terminal domain"/>
    <property type="match status" value="1"/>
</dbReference>
<evidence type="ECO:0000313" key="5">
    <source>
        <dbReference type="EMBL" id="BBD20180.1"/>
    </source>
</evidence>
<comment type="similarity">
    <text evidence="1">Belongs to the universal ribosomal protein uS3 family.</text>
</comment>
<dbReference type="InterPro" id="IPR036419">
    <property type="entry name" value="Ribosomal_S3_C_sf"/>
</dbReference>
<dbReference type="Gene3D" id="3.30.1140.32">
    <property type="entry name" value="Ribosomal protein S3, C-terminal domain"/>
    <property type="match status" value="1"/>
</dbReference>
<evidence type="ECO:0000256" key="1">
    <source>
        <dbReference type="ARBA" id="ARBA00010761"/>
    </source>
</evidence>
<keyword evidence="2 5" id="KW-0689">Ribosomal protein</keyword>
<feature type="domain" description="Small ribosomal subunit protein uS3 C-terminal" evidence="4">
    <location>
        <begin position="205"/>
        <end position="278"/>
    </location>
</feature>
<dbReference type="GO" id="GO:0006412">
    <property type="term" value="P:translation"/>
    <property type="evidence" value="ECO:0007669"/>
    <property type="project" value="InterPro"/>
</dbReference>
<dbReference type="InterPro" id="IPR057258">
    <property type="entry name" value="Ribosomal_uS3"/>
</dbReference>
<organism evidence="5">
    <name type="scientific">Prototheca stagnorum</name>
    <dbReference type="NCBI Taxonomy" id="215448"/>
    <lineage>
        <taxon>Eukaryota</taxon>
        <taxon>Viridiplantae</taxon>
        <taxon>Chlorophyta</taxon>
        <taxon>core chlorophytes</taxon>
        <taxon>Trebouxiophyceae</taxon>
        <taxon>Chlorellales</taxon>
        <taxon>Chlorellaceae</taxon>
        <taxon>Prototheca</taxon>
    </lineage>
</organism>
<dbReference type="GO" id="GO:0003735">
    <property type="term" value="F:structural constituent of ribosome"/>
    <property type="evidence" value="ECO:0007669"/>
    <property type="project" value="InterPro"/>
</dbReference>
<protein>
    <submittedName>
        <fullName evidence="5">Ribosomal protein s3</fullName>
    </submittedName>
</protein>
<dbReference type="InterPro" id="IPR001351">
    <property type="entry name" value="Ribosomal_uS3_C"/>
</dbReference>
<dbReference type="PANTHER" id="PTHR11760:SF19">
    <property type="entry name" value="SMALL RIBOSOMAL SUBUNIT PROTEIN US3C"/>
    <property type="match status" value="1"/>
</dbReference>
<keyword evidence="3" id="KW-0687">Ribonucleoprotein</keyword>
<dbReference type="RefSeq" id="YP_009478273.1">
    <property type="nucleotide sequence ID" value="NC_037479.1"/>
</dbReference>
<gene>
    <name evidence="5" type="primary">rps3</name>
</gene>
<geneLocation type="chloroplast" evidence="5"/>
<keyword evidence="5" id="KW-0934">Plastid</keyword>
<reference evidence="5" key="1">
    <citation type="journal article" date="2018" name="Sci. Rep.">
        <title>Multiple losses of photosynthesis and convergent reductive genome evolution in the colourless green algae Prototheca.</title>
        <authorList>
            <person name="Suzuki S."/>
            <person name="Endoh R."/>
            <person name="Manabe R.I."/>
            <person name="Ohkuma M."/>
            <person name="Hirakawa Y."/>
        </authorList>
    </citation>
    <scope>NUCLEOTIDE SEQUENCE</scope>
    <source>
        <strain evidence="5">JCM 9641</strain>
    </source>
</reference>
<proteinExistence type="inferred from homology"/>
<evidence type="ECO:0000259" key="4">
    <source>
        <dbReference type="Pfam" id="PF00189"/>
    </source>
</evidence>
<dbReference type="GO" id="GO:0022627">
    <property type="term" value="C:cytosolic small ribosomal subunit"/>
    <property type="evidence" value="ECO:0007669"/>
    <property type="project" value="TreeGrafter"/>
</dbReference>
<dbReference type="EMBL" id="AP018372">
    <property type="protein sequence ID" value="BBD20180.1"/>
    <property type="molecule type" value="Genomic_DNA"/>
</dbReference>
<dbReference type="PANTHER" id="PTHR11760">
    <property type="entry name" value="30S/40S RIBOSOMAL PROTEIN S3"/>
    <property type="match status" value="1"/>
</dbReference>
<dbReference type="GeneID" id="36487593"/>
<dbReference type="AlphaFoldDB" id="A0A2Z6BEN1"/>
<sequence>MSRKVNPSLLRLGVLNLHSNNSFMDTFNYEGKFLYFLFLHIQKRMNFLFEQYHKLIEIHLNKLKKKRSEFEKLKVKMNIVEVKLHGTLAIHNRTLNLKKLLEKNPFMHSSSSKLESNVYINLNTLTETVFDWGLFEEYCTTEFFYLQNLIKNYQTYIPESSFIFQRGLFSTCFTLMETPFSTAKVHLGQLKVDFERVHSKKIKAAFKITFIRMNDTSLSSLFAGVKLRITGRLDGADRARSRYEEQGRVALRTYASDIDYASDLAVTKYGVLGIKMWIDHGISYSFSDYVEYQDLSSLFYITKLNKNKNKNKKKEKINYKNLI</sequence>
<evidence type="ECO:0000256" key="2">
    <source>
        <dbReference type="ARBA" id="ARBA00022980"/>
    </source>
</evidence>
<dbReference type="Pfam" id="PF00189">
    <property type="entry name" value="Ribosomal_S3_C"/>
    <property type="match status" value="1"/>
</dbReference>
<evidence type="ECO:0000256" key="3">
    <source>
        <dbReference type="ARBA" id="ARBA00023274"/>
    </source>
</evidence>
<keyword evidence="5" id="KW-0150">Chloroplast</keyword>
<name>A0A2Z6BEN1_9CHLO</name>